<gene>
    <name evidence="2" type="ORF">IHE51_01885</name>
</gene>
<feature type="transmembrane region" description="Helical" evidence="1">
    <location>
        <begin position="111"/>
        <end position="135"/>
    </location>
</feature>
<feature type="transmembrane region" description="Helical" evidence="1">
    <location>
        <begin position="12"/>
        <end position="30"/>
    </location>
</feature>
<feature type="transmembrane region" description="Helical" evidence="1">
    <location>
        <begin position="36"/>
        <end position="57"/>
    </location>
</feature>
<proteinExistence type="predicted"/>
<evidence type="ECO:0000313" key="2">
    <source>
        <dbReference type="EMBL" id="MBE5728587.1"/>
    </source>
</evidence>
<keyword evidence="1" id="KW-0472">Membrane</keyword>
<dbReference type="AlphaFoldDB" id="A0A8T3UYT6"/>
<sequence>MEKRGGRWALHTLRAFSILSLILFLALYLSTIPLTILFVGVGLPVFITALIPLWRLSKKEREFKTSYRVTMLSFIASIAFFIAFFLLASSSNTVYSNVSFFDAFFLSTGGVIAFAMLSLAFASLFSISIGMALGLWRIGIKHKSRAIKLGAVLFIIPILDMAGALLLILGLFSLKRLS</sequence>
<evidence type="ECO:0000313" key="3">
    <source>
        <dbReference type="Proteomes" id="UP000718571"/>
    </source>
</evidence>
<keyword evidence="1" id="KW-0812">Transmembrane</keyword>
<accession>A0A8T3UYT6</accession>
<dbReference type="Proteomes" id="UP000718571">
    <property type="component" value="Unassembled WGS sequence"/>
</dbReference>
<comment type="caution">
    <text evidence="2">The sequence shown here is derived from an EMBL/GenBank/DDBJ whole genome shotgun (WGS) entry which is preliminary data.</text>
</comment>
<reference evidence="2 3" key="1">
    <citation type="submission" date="2020-09" db="EMBL/GenBank/DDBJ databases">
        <title>Genomic characterization of a novel Parvarchaeota family in acid mine drainage sediments.</title>
        <authorList>
            <person name="Luo Z.-H."/>
        </authorList>
    </citation>
    <scope>NUCLEOTIDE SEQUENCE [LARGE SCALE GENOMIC DNA]</scope>
    <source>
        <strain evidence="2">MAS1_bins.189</strain>
    </source>
</reference>
<name>A0A8T3UYT6_9ARCH</name>
<evidence type="ECO:0008006" key="4">
    <source>
        <dbReference type="Google" id="ProtNLM"/>
    </source>
</evidence>
<feature type="transmembrane region" description="Helical" evidence="1">
    <location>
        <begin position="147"/>
        <end position="172"/>
    </location>
</feature>
<keyword evidence="1" id="KW-1133">Transmembrane helix</keyword>
<organism evidence="2 3">
    <name type="scientific">Candidatus Acidifodinimicrobium mancum</name>
    <dbReference type="NCBI Taxonomy" id="2898728"/>
    <lineage>
        <taxon>Archaea</taxon>
        <taxon>Candidatus Parvarchaeota</taxon>
        <taxon>Candidatus Acidifodinimicrobiaceae</taxon>
        <taxon>Candidatus Acidifodinimicrobium</taxon>
    </lineage>
</organism>
<feature type="transmembrane region" description="Helical" evidence="1">
    <location>
        <begin position="69"/>
        <end position="91"/>
    </location>
</feature>
<protein>
    <recommendedName>
        <fullName evidence="4">DUF996 domain-containing protein</fullName>
    </recommendedName>
</protein>
<dbReference type="EMBL" id="JADFAR010000023">
    <property type="protein sequence ID" value="MBE5728587.1"/>
    <property type="molecule type" value="Genomic_DNA"/>
</dbReference>
<evidence type="ECO:0000256" key="1">
    <source>
        <dbReference type="SAM" id="Phobius"/>
    </source>
</evidence>